<keyword evidence="3" id="KW-1003">Cell membrane</keyword>
<comment type="caution">
    <text evidence="12">The sequence shown here is derived from an EMBL/GenBank/DDBJ whole genome shotgun (WGS) entry which is preliminary data.</text>
</comment>
<evidence type="ECO:0000256" key="6">
    <source>
        <dbReference type="ARBA" id="ARBA00023136"/>
    </source>
</evidence>
<keyword evidence="6 8" id="KW-0472">Membrane</keyword>
<accession>A0A9Q0BL84</accession>
<evidence type="ECO:0000256" key="2">
    <source>
        <dbReference type="ARBA" id="ARBA00009671"/>
    </source>
</evidence>
<dbReference type="PANTHER" id="PTHR12308">
    <property type="entry name" value="ANOCTAMIN"/>
    <property type="match status" value="1"/>
</dbReference>
<comment type="similarity">
    <text evidence="2 8">Belongs to the anoctamin family.</text>
</comment>
<dbReference type="AlphaFoldDB" id="A0A9Q0BL84"/>
<dbReference type="PANTHER" id="PTHR12308:SF83">
    <property type="entry name" value="ANOCTAMIN"/>
    <property type="match status" value="1"/>
</dbReference>
<dbReference type="InterPro" id="IPR032394">
    <property type="entry name" value="Anoct_dimer"/>
</dbReference>
<feature type="transmembrane region" description="Helical" evidence="8">
    <location>
        <begin position="729"/>
        <end position="751"/>
    </location>
</feature>
<feature type="domain" description="Anoctamin transmembrane" evidence="10">
    <location>
        <begin position="511"/>
        <end position="1092"/>
    </location>
</feature>
<feature type="transmembrane region" description="Helical" evidence="8">
    <location>
        <begin position="905"/>
        <end position="932"/>
    </location>
</feature>
<dbReference type="Pfam" id="PF16178">
    <property type="entry name" value="Anoct_dimer"/>
    <property type="match status" value="1"/>
</dbReference>
<dbReference type="Proteomes" id="UP001059596">
    <property type="component" value="Unassembled WGS sequence"/>
</dbReference>
<evidence type="ECO:0000256" key="7">
    <source>
        <dbReference type="ARBA" id="ARBA00023180"/>
    </source>
</evidence>
<keyword evidence="5 8" id="KW-1133">Transmembrane helix</keyword>
<feature type="compositionally biased region" description="Basic and acidic residues" evidence="9">
    <location>
        <begin position="1131"/>
        <end position="1143"/>
    </location>
</feature>
<evidence type="ECO:0000259" key="10">
    <source>
        <dbReference type="Pfam" id="PF04547"/>
    </source>
</evidence>
<feature type="region of interest" description="Disordered" evidence="9">
    <location>
        <begin position="1117"/>
        <end position="1149"/>
    </location>
</feature>
<dbReference type="GO" id="GO:0005254">
    <property type="term" value="F:chloride channel activity"/>
    <property type="evidence" value="ECO:0007669"/>
    <property type="project" value="TreeGrafter"/>
</dbReference>
<evidence type="ECO:0000256" key="9">
    <source>
        <dbReference type="SAM" id="MobiDB-lite"/>
    </source>
</evidence>
<keyword evidence="4 8" id="KW-0812">Transmembrane</keyword>
<feature type="transmembrane region" description="Helical" evidence="8">
    <location>
        <begin position="522"/>
        <end position="549"/>
    </location>
</feature>
<evidence type="ECO:0000313" key="13">
    <source>
        <dbReference type="Proteomes" id="UP001059596"/>
    </source>
</evidence>
<dbReference type="InterPro" id="IPR049452">
    <property type="entry name" value="Anoctamin_TM"/>
</dbReference>
<organism evidence="12 13">
    <name type="scientific">Drosophila gunungcola</name>
    <name type="common">fruit fly</name>
    <dbReference type="NCBI Taxonomy" id="103775"/>
    <lineage>
        <taxon>Eukaryota</taxon>
        <taxon>Metazoa</taxon>
        <taxon>Ecdysozoa</taxon>
        <taxon>Arthropoda</taxon>
        <taxon>Hexapoda</taxon>
        <taxon>Insecta</taxon>
        <taxon>Pterygota</taxon>
        <taxon>Neoptera</taxon>
        <taxon>Endopterygota</taxon>
        <taxon>Diptera</taxon>
        <taxon>Brachycera</taxon>
        <taxon>Muscomorpha</taxon>
        <taxon>Ephydroidea</taxon>
        <taxon>Drosophilidae</taxon>
        <taxon>Drosophila</taxon>
        <taxon>Sophophora</taxon>
    </lineage>
</organism>
<gene>
    <name evidence="12" type="ORF">M5D96_011587</name>
</gene>
<dbReference type="GO" id="GO:0005886">
    <property type="term" value="C:plasma membrane"/>
    <property type="evidence" value="ECO:0007669"/>
    <property type="project" value="UniProtKB-SubCell"/>
</dbReference>
<keyword evidence="13" id="KW-1185">Reference proteome</keyword>
<dbReference type="Pfam" id="PF04547">
    <property type="entry name" value="Anoctamin"/>
    <property type="match status" value="1"/>
</dbReference>
<feature type="transmembrane region" description="Helical" evidence="8">
    <location>
        <begin position="953"/>
        <end position="976"/>
    </location>
</feature>
<evidence type="ECO:0000313" key="12">
    <source>
        <dbReference type="EMBL" id="KAI8035539.1"/>
    </source>
</evidence>
<comment type="caution">
    <text evidence="8">Lacks conserved residue(s) required for the propagation of feature annotation.</text>
</comment>
<comment type="subcellular location">
    <subcellularLocation>
        <location evidence="1">Cell membrane</location>
        <topology evidence="1">Multi-pass membrane protein</topology>
    </subcellularLocation>
    <subcellularLocation>
        <location evidence="8">Membrane</location>
        <topology evidence="8">Multi-pass membrane protein</topology>
    </subcellularLocation>
</comment>
<evidence type="ECO:0000259" key="11">
    <source>
        <dbReference type="Pfam" id="PF16178"/>
    </source>
</evidence>
<feature type="transmembrane region" description="Helical" evidence="8">
    <location>
        <begin position="685"/>
        <end position="708"/>
    </location>
</feature>
<feature type="domain" description="Anoctamin dimerisation" evidence="11">
    <location>
        <begin position="299"/>
        <end position="508"/>
    </location>
</feature>
<keyword evidence="7" id="KW-0325">Glycoprotein</keyword>
<evidence type="ECO:0000256" key="1">
    <source>
        <dbReference type="ARBA" id="ARBA00004651"/>
    </source>
</evidence>
<evidence type="ECO:0000256" key="8">
    <source>
        <dbReference type="RuleBase" id="RU280814"/>
    </source>
</evidence>
<evidence type="ECO:0000256" key="5">
    <source>
        <dbReference type="ARBA" id="ARBA00022989"/>
    </source>
</evidence>
<proteinExistence type="inferred from homology"/>
<feature type="compositionally biased region" description="Basic and acidic residues" evidence="9">
    <location>
        <begin position="213"/>
        <end position="222"/>
    </location>
</feature>
<dbReference type="GO" id="GO:0046983">
    <property type="term" value="F:protein dimerization activity"/>
    <property type="evidence" value="ECO:0007669"/>
    <property type="project" value="InterPro"/>
</dbReference>
<dbReference type="EMBL" id="JAMKOV010000033">
    <property type="protein sequence ID" value="KAI8035539.1"/>
    <property type="molecule type" value="Genomic_DNA"/>
</dbReference>
<dbReference type="InterPro" id="IPR007632">
    <property type="entry name" value="Anoctamin"/>
</dbReference>
<feature type="transmembrane region" description="Helical" evidence="8">
    <location>
        <begin position="1057"/>
        <end position="1078"/>
    </location>
</feature>
<feature type="transmembrane region" description="Helical" evidence="8">
    <location>
        <begin position="598"/>
        <end position="617"/>
    </location>
</feature>
<reference evidence="12" key="1">
    <citation type="journal article" date="2023" name="Genome Biol. Evol.">
        <title>Long-read-based Genome Assembly of Drosophila gunungcola Reveals Fewer Chemosensory Genes in Flower-breeding Species.</title>
        <authorList>
            <person name="Negi A."/>
            <person name="Liao B.Y."/>
            <person name="Yeh S.D."/>
        </authorList>
    </citation>
    <scope>NUCLEOTIDE SEQUENCE</scope>
    <source>
        <strain evidence="12">Sukarami</strain>
    </source>
</reference>
<name>A0A9Q0BL84_9MUSC</name>
<evidence type="ECO:0000256" key="4">
    <source>
        <dbReference type="ARBA" id="ARBA00022692"/>
    </source>
</evidence>
<feature type="region of interest" description="Disordered" evidence="9">
    <location>
        <begin position="206"/>
        <end position="235"/>
    </location>
</feature>
<sequence length="1149" mass="131264">MLRIERYVDTVRRHILLHAYLGNQFIVAVSVVRTHDYDYPESEMDERESLYFDTISLADSEAAAAAAAHRKSISQSRNTIYHSAVDLAGDEGRGSLRLPSGATAAEHAALAWQPGYRQSTALEHLNGGSGDHTDAAIAAQMIALQNGRGHLPTGIGVTGDGGAPGTGTGTGGADDEVSRRLLRSSSNISNKDKKLPITYSQWKSRSRAGTHFGADRSSRKAEQQNSCTAEKSVPAQSRWHPNHNCLSATTVVCSGVHNHSQIHIHIHIRIRIMLKFCLLFGLDFKDQREEESATTYRRFDDGKRSVDFVLAYNGEAQLEEHRRKCEIFEANLQREGLQLEHNKVQRVHFIKIHAPAEVLYRYAEILKIKVPLKPIPGQDQIFAESAHEFKTCLSRMCRSLFSSVQLNTALFPEREPRIHLEFSRNYLELYDTEHPNFLDAGTRYSIINFILQRQHFVEGEETADNLGIEKLVQDGVYTCAYTLHDKDDRDRLLKEWANISKWKNLQPLDQIKDYFGAKVALYFAWLGFYTQMLIPISVFGLLCFLYGFITWGTDPISRDICNDNGTIMCPQCDRSCDYWRLNETCTSSKFNYLIDNNMTVVFALSMAIWAVVYLEFWKRYSAGLVHRWGLTGFTHHVEHPRPQYLAKISRSRRLVGKAYEQDQTGKRTTLDPDVPFWSIKFLPNFTSYSIMILFICISVIAIAGIIIYRMAQRASHSILGSENSMTFKVMILPMTAGIIDLIVISLLDMVYSSLAVKLTNYEYCRTQTEYDESLTIKNYVFQFVNYYSSLFYIAFLKGKFVGYPAKYNRVLGFRQEECNPGGCLMELCMQLVIIMAGKQAVNAIVEMLIPYLMRTIKELSYRHGWYKSHQDQRLVPYNQFTEDYNLLPAENNSLYVEYLEMVVQFGFITLFSLAFPLAPLLALLNNVIEVRLDAIKMLRFLRRPVGMRARDIGVWHSIMTVVTRIAVASSAMIIAFSTNLIPKIVYAASMGDHELNNYLNFTLAVFNTEDFQVQPLLGGSQHVNETVCRYTEFRNPPTDPHPYKRPMIYWKILTGRLAFIVIYQNIITMLQGILRWAVPDVSGRLLKRIKRENFLLREHIIEYEKQHAMKMAQTEVGGGNLQKSNSGPRPHQRDNETLTRRSNDATSFV</sequence>
<evidence type="ECO:0000256" key="3">
    <source>
        <dbReference type="ARBA" id="ARBA00022475"/>
    </source>
</evidence>
<protein>
    <recommendedName>
        <fullName evidence="8">Anoctamin</fullName>
    </recommendedName>
</protein>